<protein>
    <submittedName>
        <fullName evidence="2">Uncharacterized protein</fullName>
    </submittedName>
</protein>
<proteinExistence type="predicted"/>
<keyword evidence="1" id="KW-0812">Transmembrane</keyword>
<accession>A0A6C0BIA2</accession>
<feature type="transmembrane region" description="Helical" evidence="1">
    <location>
        <begin position="6"/>
        <end position="27"/>
    </location>
</feature>
<feature type="transmembrane region" description="Helical" evidence="1">
    <location>
        <begin position="61"/>
        <end position="80"/>
    </location>
</feature>
<keyword evidence="1" id="KW-0472">Membrane</keyword>
<organism evidence="2">
    <name type="scientific">viral metagenome</name>
    <dbReference type="NCBI Taxonomy" id="1070528"/>
    <lineage>
        <taxon>unclassified sequences</taxon>
        <taxon>metagenomes</taxon>
        <taxon>organismal metagenomes</taxon>
    </lineage>
</organism>
<feature type="transmembrane region" description="Helical" evidence="1">
    <location>
        <begin position="34"/>
        <end position="55"/>
    </location>
</feature>
<dbReference type="EMBL" id="MN739163">
    <property type="protein sequence ID" value="QHS91742.1"/>
    <property type="molecule type" value="Genomic_DNA"/>
</dbReference>
<keyword evidence="1" id="KW-1133">Transmembrane helix</keyword>
<sequence>MSHFDSIYAAYIVAVIIVFSCYFTSIITLSDFTVFAIVESAVLWTIFRLLFMFLFSWDITHLVAAILLVGLFGGIVYHLTPPFIRDIIGSFMKIPVLPSPKKVTLAETILKQGLPEDK</sequence>
<reference evidence="2" key="1">
    <citation type="journal article" date="2020" name="Nature">
        <title>Giant virus diversity and host interactions through global metagenomics.</title>
        <authorList>
            <person name="Schulz F."/>
            <person name="Roux S."/>
            <person name="Paez-Espino D."/>
            <person name="Jungbluth S."/>
            <person name="Walsh D.A."/>
            <person name="Denef V.J."/>
            <person name="McMahon K.D."/>
            <person name="Konstantinidis K.T."/>
            <person name="Eloe-Fadrosh E.A."/>
            <person name="Kyrpides N.C."/>
            <person name="Woyke T."/>
        </authorList>
    </citation>
    <scope>NUCLEOTIDE SEQUENCE</scope>
    <source>
        <strain evidence="2">GVMAG-M-3300013006-15</strain>
    </source>
</reference>
<name>A0A6C0BIA2_9ZZZZ</name>
<evidence type="ECO:0000256" key="1">
    <source>
        <dbReference type="SAM" id="Phobius"/>
    </source>
</evidence>
<evidence type="ECO:0000313" key="2">
    <source>
        <dbReference type="EMBL" id="QHS91742.1"/>
    </source>
</evidence>
<dbReference type="AlphaFoldDB" id="A0A6C0BIA2"/>